<dbReference type="EMBL" id="BAABLW010000007">
    <property type="protein sequence ID" value="GAA4917874.1"/>
    <property type="molecule type" value="Genomic_DNA"/>
</dbReference>
<feature type="signal peptide" evidence="1">
    <location>
        <begin position="1"/>
        <end position="24"/>
    </location>
</feature>
<dbReference type="PROSITE" id="PS51257">
    <property type="entry name" value="PROKAR_LIPOPROTEIN"/>
    <property type="match status" value="1"/>
</dbReference>
<organism evidence="2 3">
    <name type="scientific">Nesterenkonia rhizosphaerae</name>
    <dbReference type="NCBI Taxonomy" id="1348272"/>
    <lineage>
        <taxon>Bacteria</taxon>
        <taxon>Bacillati</taxon>
        <taxon>Actinomycetota</taxon>
        <taxon>Actinomycetes</taxon>
        <taxon>Micrococcales</taxon>
        <taxon>Micrococcaceae</taxon>
        <taxon>Nesterenkonia</taxon>
    </lineage>
</organism>
<gene>
    <name evidence="2" type="ORF">GCM10025790_11620</name>
</gene>
<evidence type="ECO:0000313" key="2">
    <source>
        <dbReference type="EMBL" id="GAA4917874.1"/>
    </source>
</evidence>
<evidence type="ECO:0000313" key="3">
    <source>
        <dbReference type="Proteomes" id="UP001500368"/>
    </source>
</evidence>
<feature type="chain" id="PRO_5045791819" evidence="1">
    <location>
        <begin position="25"/>
        <end position="352"/>
    </location>
</feature>
<dbReference type="Proteomes" id="UP001500368">
    <property type="component" value="Unassembled WGS sequence"/>
</dbReference>
<accession>A0ABP9FVB5</accession>
<comment type="caution">
    <text evidence="2">The sequence shown here is derived from an EMBL/GenBank/DDBJ whole genome shotgun (WGS) entry which is preliminary data.</text>
</comment>
<dbReference type="RefSeq" id="WP_345477128.1">
    <property type="nucleotide sequence ID" value="NZ_BAABLW010000007.1"/>
</dbReference>
<keyword evidence="3" id="KW-1185">Reference proteome</keyword>
<proteinExistence type="predicted"/>
<sequence>MKHRRFLAAGAPALLLIATACGGAASSESELTWEDSPMSEVYASLFGDDDRTQEDYERESVDQERRLEELVASCMADEGFDYTPRPVDNGSFAVVDDDWGSEEWTQQYGYGITTQYGMEIPEEEAEQWSDPNEAYLEAMSDSERIAYEEAMWGPPMEIDEADWDEEGDMSFDYDWESAGCYGAAQHEVYESGFEEDQAMWEDPALEEFFEAYDRAYQEAERDPRIVELNGEWSQCMEDEGFSGLTDTSSAWDLIQDESDRIYTEAEELIDWESIDWENLPDGTDPYQETMEDLGLAELREREIKVAVADYSCQQELNLESERLKVIFEYEETFVEDHQSEIEQLVATFGQDA</sequence>
<name>A0ABP9FVB5_9MICC</name>
<evidence type="ECO:0000256" key="1">
    <source>
        <dbReference type="SAM" id="SignalP"/>
    </source>
</evidence>
<protein>
    <submittedName>
        <fullName evidence="2">Uncharacterized protein</fullName>
    </submittedName>
</protein>
<reference evidence="3" key="1">
    <citation type="journal article" date="2019" name="Int. J. Syst. Evol. Microbiol.">
        <title>The Global Catalogue of Microorganisms (GCM) 10K type strain sequencing project: providing services to taxonomists for standard genome sequencing and annotation.</title>
        <authorList>
            <consortium name="The Broad Institute Genomics Platform"/>
            <consortium name="The Broad Institute Genome Sequencing Center for Infectious Disease"/>
            <person name="Wu L."/>
            <person name="Ma J."/>
        </authorList>
    </citation>
    <scope>NUCLEOTIDE SEQUENCE [LARGE SCALE GENOMIC DNA]</scope>
    <source>
        <strain evidence="3">JCM 19129</strain>
    </source>
</reference>
<keyword evidence="1" id="KW-0732">Signal</keyword>